<keyword evidence="6" id="KW-0346">Stress response</keyword>
<dbReference type="InterPro" id="IPR023582">
    <property type="entry name" value="Impact"/>
</dbReference>
<comment type="subcellular location">
    <subcellularLocation>
        <location evidence="1">Cytoplasm</location>
    </subcellularLocation>
</comment>
<dbReference type="Pfam" id="PF05773">
    <property type="entry name" value="RWD"/>
    <property type="match status" value="1"/>
</dbReference>
<dbReference type="GO" id="GO:0005737">
    <property type="term" value="C:cytoplasm"/>
    <property type="evidence" value="ECO:0007669"/>
    <property type="project" value="UniProtKB-SubCell"/>
</dbReference>
<comment type="similarity">
    <text evidence="2">Belongs to the IMPACT family.</text>
</comment>
<gene>
    <name evidence="10" type="primary">yih1</name>
    <name evidence="10" type="ORF">DEBR0S6_10726G</name>
    <name evidence="9" type="ORF">HII12_001583</name>
</gene>
<dbReference type="AlphaFoldDB" id="A0A7D9H2I1"/>
<feature type="compositionally biased region" description="Basic and acidic residues" evidence="7">
    <location>
        <begin position="161"/>
        <end position="173"/>
    </location>
</feature>
<evidence type="ECO:0000256" key="3">
    <source>
        <dbReference type="ARBA" id="ARBA00022490"/>
    </source>
</evidence>
<dbReference type="EMBL" id="JABCYN010000020">
    <property type="protein sequence ID" value="KAF6013602.1"/>
    <property type="molecule type" value="Genomic_DNA"/>
</dbReference>
<evidence type="ECO:0000256" key="6">
    <source>
        <dbReference type="ARBA" id="ARBA00023016"/>
    </source>
</evidence>
<evidence type="ECO:0000256" key="7">
    <source>
        <dbReference type="SAM" id="MobiDB-lite"/>
    </source>
</evidence>
<dbReference type="CDD" id="cd23822">
    <property type="entry name" value="RWD_ScYIH1-like"/>
    <property type="match status" value="1"/>
</dbReference>
<dbReference type="SUPFAM" id="SSF54211">
    <property type="entry name" value="Ribosomal protein S5 domain 2-like"/>
    <property type="match status" value="1"/>
</dbReference>
<dbReference type="InterPro" id="IPR006575">
    <property type="entry name" value="RWD_dom"/>
</dbReference>
<feature type="domain" description="RWD" evidence="8">
    <location>
        <begin position="8"/>
        <end position="106"/>
    </location>
</feature>
<dbReference type="InterPro" id="IPR020568">
    <property type="entry name" value="Ribosomal_Su5_D2-typ_SF"/>
</dbReference>
<dbReference type="SUPFAM" id="SSF54495">
    <property type="entry name" value="UBC-like"/>
    <property type="match status" value="1"/>
</dbReference>
<evidence type="ECO:0000256" key="5">
    <source>
        <dbReference type="ARBA" id="ARBA00022845"/>
    </source>
</evidence>
<evidence type="ECO:0000256" key="2">
    <source>
        <dbReference type="ARBA" id="ARBA00007665"/>
    </source>
</evidence>
<evidence type="ECO:0000313" key="10">
    <source>
        <dbReference type="EMBL" id="VUG20223.1"/>
    </source>
</evidence>
<dbReference type="GO" id="GO:0140469">
    <property type="term" value="P:GCN2-mediated signaling"/>
    <property type="evidence" value="ECO:0007669"/>
    <property type="project" value="TreeGrafter"/>
</dbReference>
<dbReference type="PROSITE" id="PS50908">
    <property type="entry name" value="RWD"/>
    <property type="match status" value="1"/>
</dbReference>
<evidence type="ECO:0000313" key="11">
    <source>
        <dbReference type="Proteomes" id="UP000478008"/>
    </source>
</evidence>
<dbReference type="PANTHER" id="PTHR16301:SF25">
    <property type="entry name" value="PROTEIN IMPACT"/>
    <property type="match status" value="1"/>
</dbReference>
<evidence type="ECO:0000256" key="4">
    <source>
        <dbReference type="ARBA" id="ARBA00022491"/>
    </source>
</evidence>
<organism evidence="10 11">
    <name type="scientific">Dekkera bruxellensis</name>
    <name type="common">Brettanomyces custersii</name>
    <dbReference type="NCBI Taxonomy" id="5007"/>
    <lineage>
        <taxon>Eukaryota</taxon>
        <taxon>Fungi</taxon>
        <taxon>Dikarya</taxon>
        <taxon>Ascomycota</taxon>
        <taxon>Saccharomycotina</taxon>
        <taxon>Pichiomycetes</taxon>
        <taxon>Pichiales</taxon>
        <taxon>Pichiaceae</taxon>
        <taxon>Brettanomyces</taxon>
    </lineage>
</organism>
<dbReference type="Proteomes" id="UP000568158">
    <property type="component" value="Unassembled WGS sequence"/>
</dbReference>
<keyword evidence="3" id="KW-0963">Cytoplasm</keyword>
<sequence length="331" mass="38086">MASEELNDEICAIKAIYPECIEEESPLRYKLKVPQYEHIAFEMSFPSDYPNGKPEIISVKCEQRRQGYDESYLMKLFQEVLDSVFQKNCVVVFDFFTELEGILYDEGGEEEKNDKDHWNATDTEEHYTVDDDLTADINKLKIETAPSKAAEYTDYKYNENAEKAHAQTTKKSDTSSNKKPGKEQEEDYLADWSISEVIKDRKSTFVGFATRVHSVDDVNRKLNKLLGDRKIQKANHLMRAYRIKKENSDVIFEDCEDDGEAASGSRLLHLLNLMDAWDVYVVVARWFGGVHIGPVRFRHINECARDALVSGNLVQRGTKDEKGKKKKGKKK</sequence>
<evidence type="ECO:0000256" key="1">
    <source>
        <dbReference type="ARBA" id="ARBA00004496"/>
    </source>
</evidence>
<dbReference type="Gene3D" id="3.30.230.30">
    <property type="entry name" value="Impact, N-terminal domain"/>
    <property type="match status" value="1"/>
</dbReference>
<feature type="region of interest" description="Disordered" evidence="7">
    <location>
        <begin position="161"/>
        <end position="185"/>
    </location>
</feature>
<accession>A0A7D9H2I1</accession>
<proteinExistence type="inferred from homology"/>
<dbReference type="InterPro" id="IPR036956">
    <property type="entry name" value="Impact_N_sf"/>
</dbReference>
<dbReference type="Gene3D" id="3.10.110.10">
    <property type="entry name" value="Ubiquitin Conjugating Enzyme"/>
    <property type="match status" value="1"/>
</dbReference>
<dbReference type="InterPro" id="IPR001498">
    <property type="entry name" value="Impact_N"/>
</dbReference>
<dbReference type="Pfam" id="PF01205">
    <property type="entry name" value="Impact_N"/>
    <property type="match status" value="1"/>
</dbReference>
<dbReference type="SMART" id="SM00591">
    <property type="entry name" value="RWD"/>
    <property type="match status" value="1"/>
</dbReference>
<reference evidence="9 12" key="2">
    <citation type="journal article" date="2020" name="Appl. Microbiol. Biotechnol.">
        <title>Targeted gene deletion in Brettanomyces bruxellensis with an expression-free CRISPR-Cas9 system.</title>
        <authorList>
            <person name="Varela C."/>
            <person name="Bartel C."/>
            <person name="Onetto C."/>
            <person name="Borneman A."/>
        </authorList>
    </citation>
    <scope>NUCLEOTIDE SEQUENCE [LARGE SCALE GENOMIC DNA]</scope>
    <source>
        <strain evidence="9 12">AWRI1613</strain>
    </source>
</reference>
<dbReference type="InterPro" id="IPR016135">
    <property type="entry name" value="UBQ-conjugating_enzyme/RWD"/>
</dbReference>
<keyword evidence="4" id="KW-0678">Repressor</keyword>
<name>A0A7D9H2I1_DEKBR</name>
<dbReference type="GO" id="GO:0006446">
    <property type="term" value="P:regulation of translational initiation"/>
    <property type="evidence" value="ECO:0007669"/>
    <property type="project" value="TreeGrafter"/>
</dbReference>
<dbReference type="PANTHER" id="PTHR16301">
    <property type="entry name" value="IMPACT-RELATED"/>
    <property type="match status" value="1"/>
</dbReference>
<reference evidence="10 11" key="1">
    <citation type="submission" date="2019-07" db="EMBL/GenBank/DDBJ databases">
        <authorList>
            <person name="Friedrich A."/>
            <person name="Schacherer J."/>
        </authorList>
    </citation>
    <scope>NUCLEOTIDE SEQUENCE [LARGE SCALE GENOMIC DNA]</scope>
</reference>
<evidence type="ECO:0000259" key="8">
    <source>
        <dbReference type="PROSITE" id="PS50908"/>
    </source>
</evidence>
<evidence type="ECO:0000313" key="9">
    <source>
        <dbReference type="EMBL" id="KAF6013602.1"/>
    </source>
</evidence>
<evidence type="ECO:0000313" key="12">
    <source>
        <dbReference type="Proteomes" id="UP000568158"/>
    </source>
</evidence>
<keyword evidence="11" id="KW-1185">Reference proteome</keyword>
<keyword evidence="5" id="KW-0810">Translation regulation</keyword>
<protein>
    <submittedName>
        <fullName evidence="10">DEBR0S6_10726g1_1</fullName>
    </submittedName>
</protein>
<dbReference type="EMBL" id="CABFWN010000006">
    <property type="protein sequence ID" value="VUG20223.1"/>
    <property type="molecule type" value="Genomic_DNA"/>
</dbReference>
<dbReference type="Proteomes" id="UP000478008">
    <property type="component" value="Unassembled WGS sequence"/>
</dbReference>